<dbReference type="Proteomes" id="UP001634394">
    <property type="component" value="Unassembled WGS sequence"/>
</dbReference>
<dbReference type="PANTHER" id="PTHR46680">
    <property type="entry name" value="NF-KAPPA-B INHIBITOR ALPHA"/>
    <property type="match status" value="1"/>
</dbReference>
<proteinExistence type="predicted"/>
<feature type="repeat" description="ANK" evidence="3">
    <location>
        <begin position="249"/>
        <end position="281"/>
    </location>
</feature>
<organism evidence="5 6">
    <name type="scientific">Sinanodonta woodiana</name>
    <name type="common">Chinese pond mussel</name>
    <name type="synonym">Anodonta woodiana</name>
    <dbReference type="NCBI Taxonomy" id="1069815"/>
    <lineage>
        <taxon>Eukaryota</taxon>
        <taxon>Metazoa</taxon>
        <taxon>Spiralia</taxon>
        <taxon>Lophotrochozoa</taxon>
        <taxon>Mollusca</taxon>
        <taxon>Bivalvia</taxon>
        <taxon>Autobranchia</taxon>
        <taxon>Heteroconchia</taxon>
        <taxon>Palaeoheterodonta</taxon>
        <taxon>Unionida</taxon>
        <taxon>Unionoidea</taxon>
        <taxon>Unionidae</taxon>
        <taxon>Unioninae</taxon>
        <taxon>Sinanodonta</taxon>
    </lineage>
</organism>
<comment type="caution">
    <text evidence="5">The sequence shown here is derived from an EMBL/GenBank/DDBJ whole genome shotgun (WGS) entry which is preliminary data.</text>
</comment>
<dbReference type="AlphaFoldDB" id="A0ABD3WYR6"/>
<keyword evidence="1" id="KW-0677">Repeat</keyword>
<dbReference type="Pfam" id="PF12796">
    <property type="entry name" value="Ank_2"/>
    <property type="match status" value="2"/>
</dbReference>
<evidence type="ECO:0000256" key="2">
    <source>
        <dbReference type="ARBA" id="ARBA00023043"/>
    </source>
</evidence>
<evidence type="ECO:0000313" key="5">
    <source>
        <dbReference type="EMBL" id="KAL3878641.1"/>
    </source>
</evidence>
<protein>
    <submittedName>
        <fullName evidence="5">Uncharacterized protein</fullName>
    </submittedName>
</protein>
<dbReference type="SUPFAM" id="SSF48403">
    <property type="entry name" value="Ankyrin repeat"/>
    <property type="match status" value="1"/>
</dbReference>
<evidence type="ECO:0000313" key="6">
    <source>
        <dbReference type="Proteomes" id="UP001634394"/>
    </source>
</evidence>
<dbReference type="InterPro" id="IPR036770">
    <property type="entry name" value="Ankyrin_rpt-contain_sf"/>
</dbReference>
<dbReference type="SMART" id="SM00248">
    <property type="entry name" value="ANK"/>
    <property type="match status" value="5"/>
</dbReference>
<feature type="region of interest" description="Disordered" evidence="4">
    <location>
        <begin position="1"/>
        <end position="24"/>
    </location>
</feature>
<dbReference type="PROSITE" id="PS50088">
    <property type="entry name" value="ANK_REPEAT"/>
    <property type="match status" value="3"/>
</dbReference>
<name>A0ABD3WYR6_SINWO</name>
<reference evidence="5 6" key="1">
    <citation type="submission" date="2024-11" db="EMBL/GenBank/DDBJ databases">
        <title>Chromosome-level genome assembly of the freshwater bivalve Anodonta woodiana.</title>
        <authorList>
            <person name="Chen X."/>
        </authorList>
    </citation>
    <scope>NUCLEOTIDE SEQUENCE [LARGE SCALE GENOMIC DNA]</scope>
    <source>
        <strain evidence="5">MN2024</strain>
        <tissue evidence="5">Gills</tissue>
    </source>
</reference>
<accession>A0ABD3WYR6</accession>
<dbReference type="EMBL" id="JBJQND010000004">
    <property type="protein sequence ID" value="KAL3878641.1"/>
    <property type="molecule type" value="Genomic_DNA"/>
</dbReference>
<feature type="repeat" description="ANK" evidence="3">
    <location>
        <begin position="165"/>
        <end position="197"/>
    </location>
</feature>
<dbReference type="InterPro" id="IPR002110">
    <property type="entry name" value="Ankyrin_rpt"/>
</dbReference>
<dbReference type="Gene3D" id="1.25.40.20">
    <property type="entry name" value="Ankyrin repeat-containing domain"/>
    <property type="match status" value="1"/>
</dbReference>
<dbReference type="PRINTS" id="PR01415">
    <property type="entry name" value="ANKYRIN"/>
</dbReference>
<feature type="repeat" description="ANK" evidence="3">
    <location>
        <begin position="198"/>
        <end position="220"/>
    </location>
</feature>
<keyword evidence="6" id="KW-1185">Reference proteome</keyword>
<gene>
    <name evidence="5" type="ORF">ACJMK2_030972</name>
</gene>
<evidence type="ECO:0000256" key="1">
    <source>
        <dbReference type="ARBA" id="ARBA00022737"/>
    </source>
</evidence>
<keyword evidence="2 3" id="KW-0040">ANK repeat</keyword>
<evidence type="ECO:0000256" key="3">
    <source>
        <dbReference type="PROSITE-ProRule" id="PRU00023"/>
    </source>
</evidence>
<dbReference type="PANTHER" id="PTHR46680:SF3">
    <property type="entry name" value="NF-KAPPA-B INHIBITOR CACTUS"/>
    <property type="match status" value="1"/>
</dbReference>
<dbReference type="InterPro" id="IPR051070">
    <property type="entry name" value="NF-kappa-B_inhibitor"/>
</dbReference>
<evidence type="ECO:0000256" key="4">
    <source>
        <dbReference type="SAM" id="MobiDB-lite"/>
    </source>
</evidence>
<dbReference type="PROSITE" id="PS50297">
    <property type="entry name" value="ANK_REP_REGION"/>
    <property type="match status" value="2"/>
</dbReference>
<sequence>MAIGEEPRPSKRFRGERAGEHVNHDIRRTDELDPCENNETILSAIDLEDLRGEIGTHNILPLGHFPVNIYGNCRDEESTADELGRRLLRVQISSDNSTLPWSLSTQNTSRRRGSPNMDLIGCLKETNLDGDTLLNIYIINQEHQCAYWLINLVPCPECLNLTNNLFQSPLHLAVLTNQPRLVRRLVVGGAIVELRDRNGDTPLHIACRKGYVDIVEALLQPVMYTETLENDYDAPYQKIPQNLEILNSDGLTCLHVASLEMNMDVILLLLYKGSNINAKEAKSGKTILHMAVESGNILFLHFVLRNPDIDIDAKMYNGTSAMDLARGLLFIPMTWLLREFGAHESDTTDDYESLSDFSDEDLEEKNLKDACETCSKEMDKSSACGWTGFRTGSYSIESMEMNTINTCDQNSWNINRCSDVWFEQTRLNEDDNEPVKMDKYTQGATGINTQIVSGIFKADLGISRYHDSNQNRFECVKNRNISPNSYDDSNSYNVRNEIGKGELDIHLGNSMVEESPQQVSLSDKEYSCTFENSLLCSGQDVRYVTATEKKSDNKLYEKKNPSMSNSNNLHSSNNGACVRNLYQRQDSMSQNQTSINTVGGMVFNTNEGDTSVRSIEDIEKHSEITYTGNINGELDSGDFINTHCGYRSVERSSGG</sequence>